<evidence type="ECO:0000313" key="6">
    <source>
        <dbReference type="EMBL" id="POM60761.1"/>
    </source>
</evidence>
<proteinExistence type="inferred from homology"/>
<name>A0A2P4X5D4_9STRA</name>
<evidence type="ECO:0000256" key="1">
    <source>
        <dbReference type="ARBA" id="ARBA00004613"/>
    </source>
</evidence>
<dbReference type="Pfam" id="PF16810">
    <property type="entry name" value="RXLR"/>
    <property type="match status" value="1"/>
</dbReference>
<keyword evidence="3 5" id="KW-0964">Secreted</keyword>
<gene>
    <name evidence="6" type="ORF">PHPALM_30351</name>
</gene>
<comment type="function">
    <text evidence="5">Effector that suppresses plant defense responses during pathogen infection.</text>
</comment>
<keyword evidence="4" id="KW-0732">Signal</keyword>
<evidence type="ECO:0000256" key="4">
    <source>
        <dbReference type="ARBA" id="ARBA00022729"/>
    </source>
</evidence>
<accession>A0A2P4X5D4</accession>
<comment type="subcellular location">
    <subcellularLocation>
        <location evidence="1 5">Secreted</location>
    </subcellularLocation>
</comment>
<comment type="domain">
    <text evidence="5">The RxLR-dEER motif acts to carry the protein into the host cell cytoplasm through binding to cell surface phosphatidylinositol-3-phosphate.</text>
</comment>
<protein>
    <recommendedName>
        <fullName evidence="5">RxLR effector protein</fullName>
    </recommendedName>
</protein>
<evidence type="ECO:0000256" key="5">
    <source>
        <dbReference type="RuleBase" id="RU367124"/>
    </source>
</evidence>
<reference evidence="6 7" key="1">
    <citation type="journal article" date="2017" name="Genome Biol. Evol.">
        <title>Phytophthora megakarya and P. palmivora, closely related causal agents of cacao black pod rot, underwent increases in genome sizes and gene numbers by different mechanisms.</title>
        <authorList>
            <person name="Ali S.S."/>
            <person name="Shao J."/>
            <person name="Lary D.J."/>
            <person name="Kronmiller B."/>
            <person name="Shen D."/>
            <person name="Strem M.D."/>
            <person name="Amoako-Attah I."/>
            <person name="Akrofi A.Y."/>
            <person name="Begoude B.A."/>
            <person name="Ten Hoopen G.M."/>
            <person name="Coulibaly K."/>
            <person name="Kebe B.I."/>
            <person name="Melnick R.L."/>
            <person name="Guiltinan M.J."/>
            <person name="Tyler B.M."/>
            <person name="Meinhardt L.W."/>
            <person name="Bailey B.A."/>
        </authorList>
    </citation>
    <scope>NUCLEOTIDE SEQUENCE [LARGE SCALE GENOMIC DNA]</scope>
    <source>
        <strain evidence="7">sbr112.9</strain>
    </source>
</reference>
<comment type="caution">
    <text evidence="6">The sequence shown here is derived from an EMBL/GenBank/DDBJ whole genome shotgun (WGS) entry which is preliminary data.</text>
</comment>
<evidence type="ECO:0000256" key="3">
    <source>
        <dbReference type="ARBA" id="ARBA00022525"/>
    </source>
</evidence>
<evidence type="ECO:0000313" key="7">
    <source>
        <dbReference type="Proteomes" id="UP000237271"/>
    </source>
</evidence>
<sequence length="139" mass="15373">MFTLQSAQSSTNQDFTLLTMRLLSCLLVTLLTLVARPSTALSPTAPHQLKSSQDPPSDVTVHAAKRNFDKTTGAKFLRTGNSDVNTNRNVRHEVDEERGLSNLSAKISEKLKRILTGQYTPEFIYAFGAILSKIIHQVT</sequence>
<dbReference type="Proteomes" id="UP000237271">
    <property type="component" value="Unassembled WGS sequence"/>
</dbReference>
<dbReference type="EMBL" id="NCKW01016832">
    <property type="protein sequence ID" value="POM60761.1"/>
    <property type="molecule type" value="Genomic_DNA"/>
</dbReference>
<evidence type="ECO:0000256" key="2">
    <source>
        <dbReference type="ARBA" id="ARBA00010400"/>
    </source>
</evidence>
<keyword evidence="7" id="KW-1185">Reference proteome</keyword>
<comment type="similarity">
    <text evidence="2 5">Belongs to the RxLR effector family.</text>
</comment>
<organism evidence="6 7">
    <name type="scientific">Phytophthora palmivora</name>
    <dbReference type="NCBI Taxonomy" id="4796"/>
    <lineage>
        <taxon>Eukaryota</taxon>
        <taxon>Sar</taxon>
        <taxon>Stramenopiles</taxon>
        <taxon>Oomycota</taxon>
        <taxon>Peronosporomycetes</taxon>
        <taxon>Peronosporales</taxon>
        <taxon>Peronosporaceae</taxon>
        <taxon>Phytophthora</taxon>
    </lineage>
</organism>
<dbReference type="OrthoDB" id="146550at2759"/>
<dbReference type="AlphaFoldDB" id="A0A2P4X5D4"/>
<dbReference type="InterPro" id="IPR031825">
    <property type="entry name" value="RXLR"/>
</dbReference>